<dbReference type="Pfam" id="PF05050">
    <property type="entry name" value="Methyltransf_21"/>
    <property type="match status" value="1"/>
</dbReference>
<reference evidence="2 3" key="1">
    <citation type="submission" date="2020-07" db="EMBL/GenBank/DDBJ databases">
        <title>Streptomyces isolated from Indian soil.</title>
        <authorList>
            <person name="Mandal S."/>
            <person name="Maiti P.K."/>
        </authorList>
    </citation>
    <scope>NUCLEOTIDE SEQUENCE [LARGE SCALE GENOMIC DNA]</scope>
    <source>
        <strain evidence="2 3">PSKA28</strain>
    </source>
</reference>
<evidence type="ECO:0000313" key="2">
    <source>
        <dbReference type="EMBL" id="MBA2945189.1"/>
    </source>
</evidence>
<dbReference type="InterPro" id="IPR006342">
    <property type="entry name" value="FkbM_mtfrase"/>
</dbReference>
<evidence type="ECO:0000313" key="3">
    <source>
        <dbReference type="Proteomes" id="UP000545761"/>
    </source>
</evidence>
<evidence type="ECO:0000259" key="1">
    <source>
        <dbReference type="Pfam" id="PF05050"/>
    </source>
</evidence>
<dbReference type="SUPFAM" id="SSF53335">
    <property type="entry name" value="S-adenosyl-L-methionine-dependent methyltransferases"/>
    <property type="match status" value="1"/>
</dbReference>
<organism evidence="2 3">
    <name type="scientific">Streptomyces himalayensis subsp. himalayensis</name>
    <dbReference type="NCBI Taxonomy" id="2756131"/>
    <lineage>
        <taxon>Bacteria</taxon>
        <taxon>Bacillati</taxon>
        <taxon>Actinomycetota</taxon>
        <taxon>Actinomycetes</taxon>
        <taxon>Kitasatosporales</taxon>
        <taxon>Streptomycetaceae</taxon>
        <taxon>Streptomyces</taxon>
        <taxon>Streptomyces himalayensis</taxon>
    </lineage>
</organism>
<proteinExistence type="predicted"/>
<dbReference type="NCBIfam" id="TIGR01444">
    <property type="entry name" value="fkbM_fam"/>
    <property type="match status" value="1"/>
</dbReference>
<dbReference type="Gene3D" id="3.40.50.150">
    <property type="entry name" value="Vaccinia Virus protein VP39"/>
    <property type="match status" value="1"/>
</dbReference>
<dbReference type="InterPro" id="IPR052514">
    <property type="entry name" value="SAM-dependent_MTase"/>
</dbReference>
<gene>
    <name evidence="2" type="ORF">H1D24_04940</name>
</gene>
<keyword evidence="2" id="KW-0808">Transferase</keyword>
<feature type="domain" description="Methyltransferase FkbM" evidence="1">
    <location>
        <begin position="53"/>
        <end position="213"/>
    </location>
</feature>
<dbReference type="GO" id="GO:0032259">
    <property type="term" value="P:methylation"/>
    <property type="evidence" value="ECO:0007669"/>
    <property type="project" value="UniProtKB-KW"/>
</dbReference>
<dbReference type="RefSeq" id="WP_181656124.1">
    <property type="nucleotide sequence ID" value="NZ_JACEHE010000002.1"/>
</dbReference>
<accession>A0A7W0DIX6</accession>
<comment type="caution">
    <text evidence="2">The sequence shown here is derived from an EMBL/GenBank/DDBJ whole genome shotgun (WGS) entry which is preliminary data.</text>
</comment>
<dbReference type="PANTHER" id="PTHR34203">
    <property type="entry name" value="METHYLTRANSFERASE, FKBM FAMILY PROTEIN"/>
    <property type="match status" value="1"/>
</dbReference>
<dbReference type="Proteomes" id="UP000545761">
    <property type="component" value="Unassembled WGS sequence"/>
</dbReference>
<dbReference type="EMBL" id="JACEHE010000002">
    <property type="protein sequence ID" value="MBA2945189.1"/>
    <property type="molecule type" value="Genomic_DNA"/>
</dbReference>
<keyword evidence="2" id="KW-0489">Methyltransferase</keyword>
<dbReference type="AlphaFoldDB" id="A0A7W0DIX6"/>
<dbReference type="InterPro" id="IPR029063">
    <property type="entry name" value="SAM-dependent_MTases_sf"/>
</dbReference>
<dbReference type="PANTHER" id="PTHR34203:SF15">
    <property type="entry name" value="SLL1173 PROTEIN"/>
    <property type="match status" value="1"/>
</dbReference>
<protein>
    <submittedName>
        <fullName evidence="2">FkbM family methyltransferase</fullName>
    </submittedName>
</protein>
<name>A0A7W0DIX6_9ACTN</name>
<dbReference type="GO" id="GO:0008168">
    <property type="term" value="F:methyltransferase activity"/>
    <property type="evidence" value="ECO:0007669"/>
    <property type="project" value="UniProtKB-KW"/>
</dbReference>
<sequence length="254" mass="28276">MGATVPIAGGSMHFWCPPEWRGNAKMTYVWRDDYEVELAQLHRWVRPGDVVVDVGAHYGSYTLPLAQLVGAQGCVFAVEPAEHARAVLSRNIRMNHLRNVRLLPVAAGAESTRGNLHLHDDRSRASMQETWEQRTDVQQVEVVRLDDVVPSGHRISLIKMDIEGYEPQALRGATGILIRDRPIVIFELLSHHLGTAGSARAAWDLLVEHGYRMHRVTDEGALLPVESPEQRCGSSNNVVALHPDERHRIGTTAS</sequence>